<evidence type="ECO:0000256" key="6">
    <source>
        <dbReference type="SAM" id="Phobius"/>
    </source>
</evidence>
<dbReference type="OrthoDB" id="410267at2759"/>
<dbReference type="Pfam" id="PF07690">
    <property type="entry name" value="MFS_1"/>
    <property type="match status" value="1"/>
</dbReference>
<keyword evidence="9" id="KW-1185">Reference proteome</keyword>
<dbReference type="EMBL" id="UYJE01006784">
    <property type="protein sequence ID" value="VDI48920.1"/>
    <property type="molecule type" value="Genomic_DNA"/>
</dbReference>
<evidence type="ECO:0000256" key="1">
    <source>
        <dbReference type="ARBA" id="ARBA00004141"/>
    </source>
</evidence>
<evidence type="ECO:0000256" key="2">
    <source>
        <dbReference type="ARBA" id="ARBA00022692"/>
    </source>
</evidence>
<feature type="transmembrane region" description="Helical" evidence="6">
    <location>
        <begin position="20"/>
        <end position="41"/>
    </location>
</feature>
<protein>
    <recommendedName>
        <fullName evidence="7">Major facilitator superfamily (MFS) profile domain-containing protein</fullName>
    </recommendedName>
</protein>
<dbReference type="Proteomes" id="UP000596742">
    <property type="component" value="Unassembled WGS sequence"/>
</dbReference>
<sequence length="489" mass="53956">MMSLVNKDKSPRLFQFMRYFGLFVGCMAKFVSGSIFTFNVYQGDIKSLFNYTQTEVELQSSLLNLGLGIGFIPGVLYDKFGPFWTSAAGLIVSVGSYMLLWSTTKFVPFYKNNSWLMGIYFLLCGLGSAFTYMVALNTNIMNFDKKYRGTIVGLLNSFIAGSPSVFVQIYLHVLTGSGGTKYANFLVFFATLFAVVGIMCMLFLRIYTDDFQDDTVKIIPDNESINGTNTVDTCRKESQNGTEMNSISTSQDTSSSCFSNNNDELSDKDSMSLRQIVCNLDYHLFSWMFVFAAAIGLVFLNNLTTISKSVRLSQHDSVLLILIPISNAIVSFSLGFLSDVLKDKIPRMTLLLASCVLFTVSVLLAILKGSAFGVLVISTILCGASTGIIWTLSPTVMSERFCLQNIGRNWGMTILLAAVVGFGIQEIFGHLYDHQLAHAQGGNCFGLLCVRGGLIAGLVSGILSVLVCIVYMTKRRIQRFLAQRRSTES</sequence>
<feature type="transmembrane region" description="Helical" evidence="6">
    <location>
        <begin position="147"/>
        <end position="170"/>
    </location>
</feature>
<dbReference type="PROSITE" id="PS50850">
    <property type="entry name" value="MFS"/>
    <property type="match status" value="1"/>
</dbReference>
<comment type="caution">
    <text evidence="8">The sequence shown here is derived from an EMBL/GenBank/DDBJ whole genome shotgun (WGS) entry which is preliminary data.</text>
</comment>
<evidence type="ECO:0000313" key="8">
    <source>
        <dbReference type="EMBL" id="VDI48920.1"/>
    </source>
</evidence>
<proteinExistence type="predicted"/>
<feature type="transmembrane region" description="Helical" evidence="6">
    <location>
        <begin position="284"/>
        <end position="306"/>
    </location>
</feature>
<keyword evidence="4 6" id="KW-0472">Membrane</keyword>
<dbReference type="InterPro" id="IPR020846">
    <property type="entry name" value="MFS_dom"/>
</dbReference>
<feature type="transmembrane region" description="Helical" evidence="6">
    <location>
        <begin position="182"/>
        <end position="204"/>
    </location>
</feature>
<feature type="transmembrane region" description="Helical" evidence="6">
    <location>
        <begin position="349"/>
        <end position="366"/>
    </location>
</feature>
<feature type="transmembrane region" description="Helical" evidence="6">
    <location>
        <begin position="84"/>
        <end position="103"/>
    </location>
</feature>
<feature type="compositionally biased region" description="Low complexity" evidence="5">
    <location>
        <begin position="246"/>
        <end position="255"/>
    </location>
</feature>
<dbReference type="PANTHER" id="PTHR21576">
    <property type="entry name" value="UNCHARACTERIZED NODULIN-LIKE PROTEIN"/>
    <property type="match status" value="1"/>
</dbReference>
<evidence type="ECO:0000313" key="9">
    <source>
        <dbReference type="Proteomes" id="UP000596742"/>
    </source>
</evidence>
<feature type="transmembrane region" description="Helical" evidence="6">
    <location>
        <begin position="61"/>
        <end position="77"/>
    </location>
</feature>
<dbReference type="GO" id="GO:0022857">
    <property type="term" value="F:transmembrane transporter activity"/>
    <property type="evidence" value="ECO:0007669"/>
    <property type="project" value="InterPro"/>
</dbReference>
<feature type="transmembrane region" description="Helical" evidence="6">
    <location>
        <begin position="318"/>
        <end position="337"/>
    </location>
</feature>
<accession>A0A8B6FHW6</accession>
<dbReference type="InterPro" id="IPR011701">
    <property type="entry name" value="MFS"/>
</dbReference>
<evidence type="ECO:0000259" key="7">
    <source>
        <dbReference type="PROSITE" id="PS50850"/>
    </source>
</evidence>
<dbReference type="InterPro" id="IPR036259">
    <property type="entry name" value="MFS_trans_sf"/>
</dbReference>
<reference evidence="8" key="1">
    <citation type="submission" date="2018-11" db="EMBL/GenBank/DDBJ databases">
        <authorList>
            <person name="Alioto T."/>
            <person name="Alioto T."/>
        </authorList>
    </citation>
    <scope>NUCLEOTIDE SEQUENCE</scope>
</reference>
<dbReference type="PANTHER" id="PTHR21576:SF158">
    <property type="entry name" value="RIBOSOMAL RNA-PROCESSING PROTEIN 12-LIKE CONSERVED DOMAIN-CONTAINING PROTEIN"/>
    <property type="match status" value="1"/>
</dbReference>
<dbReference type="GO" id="GO:0016020">
    <property type="term" value="C:membrane"/>
    <property type="evidence" value="ECO:0007669"/>
    <property type="project" value="UniProtKB-SubCell"/>
</dbReference>
<name>A0A8B6FHW6_MYTGA</name>
<feature type="region of interest" description="Disordered" evidence="5">
    <location>
        <begin position="229"/>
        <end position="255"/>
    </location>
</feature>
<evidence type="ECO:0000256" key="4">
    <source>
        <dbReference type="ARBA" id="ARBA00023136"/>
    </source>
</evidence>
<feature type="transmembrane region" description="Helical" evidence="6">
    <location>
        <begin position="115"/>
        <end position="135"/>
    </location>
</feature>
<keyword evidence="3 6" id="KW-1133">Transmembrane helix</keyword>
<feature type="transmembrane region" description="Helical" evidence="6">
    <location>
        <begin position="452"/>
        <end position="472"/>
    </location>
</feature>
<comment type="subcellular location">
    <subcellularLocation>
        <location evidence="1">Membrane</location>
        <topology evidence="1">Multi-pass membrane protein</topology>
    </subcellularLocation>
</comment>
<feature type="transmembrane region" description="Helical" evidence="6">
    <location>
        <begin position="413"/>
        <end position="432"/>
    </location>
</feature>
<organism evidence="8 9">
    <name type="scientific">Mytilus galloprovincialis</name>
    <name type="common">Mediterranean mussel</name>
    <dbReference type="NCBI Taxonomy" id="29158"/>
    <lineage>
        <taxon>Eukaryota</taxon>
        <taxon>Metazoa</taxon>
        <taxon>Spiralia</taxon>
        <taxon>Lophotrochozoa</taxon>
        <taxon>Mollusca</taxon>
        <taxon>Bivalvia</taxon>
        <taxon>Autobranchia</taxon>
        <taxon>Pteriomorphia</taxon>
        <taxon>Mytilida</taxon>
        <taxon>Mytiloidea</taxon>
        <taxon>Mytilidae</taxon>
        <taxon>Mytilinae</taxon>
        <taxon>Mytilus</taxon>
    </lineage>
</organism>
<gene>
    <name evidence="8" type="ORF">MGAL_10B075184</name>
</gene>
<keyword evidence="2 6" id="KW-0812">Transmembrane</keyword>
<dbReference type="SUPFAM" id="SSF103473">
    <property type="entry name" value="MFS general substrate transporter"/>
    <property type="match status" value="1"/>
</dbReference>
<dbReference type="AlphaFoldDB" id="A0A8B6FHW6"/>
<feature type="domain" description="Major facilitator superfamily (MFS) profile" evidence="7">
    <location>
        <begin position="280"/>
        <end position="489"/>
    </location>
</feature>
<evidence type="ECO:0000256" key="3">
    <source>
        <dbReference type="ARBA" id="ARBA00022989"/>
    </source>
</evidence>
<dbReference type="Gene3D" id="1.20.1250.20">
    <property type="entry name" value="MFS general substrate transporter like domains"/>
    <property type="match status" value="2"/>
</dbReference>
<evidence type="ECO:0000256" key="5">
    <source>
        <dbReference type="SAM" id="MobiDB-lite"/>
    </source>
</evidence>
<feature type="transmembrane region" description="Helical" evidence="6">
    <location>
        <begin position="372"/>
        <end position="392"/>
    </location>
</feature>